<gene>
    <name evidence="1" type="ORF">VB776_15605</name>
</gene>
<keyword evidence="2" id="KW-1185">Reference proteome</keyword>
<sequence>MLEYYKLDFMNCKKGLITLLFCSLVFLSKAQEKIALQEVGEGWAKNSVNAVIFRKNSLVSFKNYQFIAYYDADAFVVLGKRKQGKSTWELQKTNFKGNASDAHNSISIMIDGDGFLHLSWDHHNNALRYAVSKAPFSLMMGEKQSMTGSTEGNVTYPEFYRLPNGNLLFFYRNGASGKGNLVMNQYDLKTKKWSMVQENLIDGEGQRNAYWQACLDSQGTIHLSWVWRESADVASNHDMAYARSKNGGKTWENSQGIAYQLPITAQNAEYACKIPQKSELINQTSMVADAEGNPYIATYWRPANESVPQYHVIYLANQQWQVSNLGFRKTPFSLSGVGTKRIPISRPQILAWSSKKNTLSAMLIFRDAERGDKVSTALTTDLSKGNWQIKDISETSVGSWEPTYDTELWQNKGDLHLFVEKVDQADGEGKVNIPAQKVQVLTWKGVKKVKMKEQSK</sequence>
<dbReference type="CDD" id="cd15482">
    <property type="entry name" value="Sialidase_non-viral"/>
    <property type="match status" value="1"/>
</dbReference>
<dbReference type="RefSeq" id="WP_323697686.1">
    <property type="nucleotide sequence ID" value="NZ_JAYGIL010000020.1"/>
</dbReference>
<protein>
    <submittedName>
        <fullName evidence="1">BNR repeat-containing protein</fullName>
    </submittedName>
</protein>
<accession>A0ABU5S811</accession>
<dbReference type="Proteomes" id="UP001303899">
    <property type="component" value="Unassembled WGS sequence"/>
</dbReference>
<dbReference type="Pfam" id="PF15892">
    <property type="entry name" value="BNR_4"/>
    <property type="match status" value="1"/>
</dbReference>
<reference evidence="1 2" key="1">
    <citation type="submission" date="2023-12" db="EMBL/GenBank/DDBJ databases">
        <title>Novel species of the genus Arcicella isolated from rivers.</title>
        <authorList>
            <person name="Lu H."/>
        </authorList>
    </citation>
    <scope>NUCLEOTIDE SEQUENCE [LARGE SCALE GENOMIC DNA]</scope>
    <source>
        <strain evidence="1 2">DC2W</strain>
    </source>
</reference>
<dbReference type="InterPro" id="IPR036278">
    <property type="entry name" value="Sialidase_sf"/>
</dbReference>
<evidence type="ECO:0000313" key="1">
    <source>
        <dbReference type="EMBL" id="MEA5404358.1"/>
    </source>
</evidence>
<name>A0ABU5S811_9BACT</name>
<organism evidence="1 2">
    <name type="scientific">Arcicella gelida</name>
    <dbReference type="NCBI Taxonomy" id="2984195"/>
    <lineage>
        <taxon>Bacteria</taxon>
        <taxon>Pseudomonadati</taxon>
        <taxon>Bacteroidota</taxon>
        <taxon>Cytophagia</taxon>
        <taxon>Cytophagales</taxon>
        <taxon>Flectobacillaceae</taxon>
        <taxon>Arcicella</taxon>
    </lineage>
</organism>
<evidence type="ECO:0000313" key="2">
    <source>
        <dbReference type="Proteomes" id="UP001303899"/>
    </source>
</evidence>
<dbReference type="SUPFAM" id="SSF50939">
    <property type="entry name" value="Sialidases"/>
    <property type="match status" value="2"/>
</dbReference>
<proteinExistence type="predicted"/>
<dbReference type="Gene3D" id="2.120.10.10">
    <property type="match status" value="1"/>
</dbReference>
<comment type="caution">
    <text evidence="1">The sequence shown here is derived from an EMBL/GenBank/DDBJ whole genome shotgun (WGS) entry which is preliminary data.</text>
</comment>
<dbReference type="EMBL" id="JAYGIL010000020">
    <property type="protein sequence ID" value="MEA5404358.1"/>
    <property type="molecule type" value="Genomic_DNA"/>
</dbReference>